<name>A0A1F4U8I5_UNCW3</name>
<dbReference type="Gene3D" id="3.40.50.720">
    <property type="entry name" value="NAD(P)-binding Rossmann-like Domain"/>
    <property type="match status" value="1"/>
</dbReference>
<dbReference type="InterPro" id="IPR046346">
    <property type="entry name" value="Aminoacid_DH-like_N_sf"/>
</dbReference>
<accession>A0A1F4U8I5</accession>
<keyword evidence="5" id="KW-0560">Oxidoreductase</keyword>
<feature type="domain" description="Shikimate dehydrogenase substrate binding N-terminal" evidence="7">
    <location>
        <begin position="5"/>
        <end position="87"/>
    </location>
</feature>
<dbReference type="Pfam" id="PF18317">
    <property type="entry name" value="SDH_C"/>
    <property type="match status" value="1"/>
</dbReference>
<evidence type="ECO:0000256" key="5">
    <source>
        <dbReference type="ARBA" id="ARBA00023002"/>
    </source>
</evidence>
<dbReference type="Proteomes" id="UP000177025">
    <property type="component" value="Unassembled WGS sequence"/>
</dbReference>
<dbReference type="InterPro" id="IPR036291">
    <property type="entry name" value="NAD(P)-bd_dom_sf"/>
</dbReference>
<dbReference type="GO" id="GO:0008652">
    <property type="term" value="P:amino acid biosynthetic process"/>
    <property type="evidence" value="ECO:0007669"/>
    <property type="project" value="UniProtKB-KW"/>
</dbReference>
<gene>
    <name evidence="9" type="ORF">A2Y85_03490</name>
</gene>
<dbReference type="Pfam" id="PF08501">
    <property type="entry name" value="Shikimate_dh_N"/>
    <property type="match status" value="1"/>
</dbReference>
<dbReference type="GO" id="GO:0019632">
    <property type="term" value="P:shikimate metabolic process"/>
    <property type="evidence" value="ECO:0007669"/>
    <property type="project" value="InterPro"/>
</dbReference>
<dbReference type="InterPro" id="IPR011342">
    <property type="entry name" value="Shikimate_DH"/>
</dbReference>
<proteinExistence type="predicted"/>
<evidence type="ECO:0000313" key="10">
    <source>
        <dbReference type="Proteomes" id="UP000177025"/>
    </source>
</evidence>
<dbReference type="InterPro" id="IPR013708">
    <property type="entry name" value="Shikimate_DH-bd_N"/>
</dbReference>
<dbReference type="Gene3D" id="3.40.50.10860">
    <property type="entry name" value="Leucine Dehydrogenase, chain A, domain 1"/>
    <property type="match status" value="1"/>
</dbReference>
<dbReference type="GO" id="GO:0005829">
    <property type="term" value="C:cytosol"/>
    <property type="evidence" value="ECO:0007669"/>
    <property type="project" value="TreeGrafter"/>
</dbReference>
<keyword evidence="4" id="KW-0521">NADP</keyword>
<dbReference type="GO" id="GO:0009423">
    <property type="term" value="P:chorismate biosynthetic process"/>
    <property type="evidence" value="ECO:0007669"/>
    <property type="project" value="TreeGrafter"/>
</dbReference>
<dbReference type="AlphaFoldDB" id="A0A1F4U8I5"/>
<evidence type="ECO:0000259" key="7">
    <source>
        <dbReference type="Pfam" id="PF08501"/>
    </source>
</evidence>
<keyword evidence="6" id="KW-0057">Aromatic amino acid biosynthesis</keyword>
<evidence type="ECO:0000256" key="3">
    <source>
        <dbReference type="ARBA" id="ARBA00022605"/>
    </source>
</evidence>
<dbReference type="GO" id="GO:0009073">
    <property type="term" value="P:aromatic amino acid family biosynthetic process"/>
    <property type="evidence" value="ECO:0007669"/>
    <property type="project" value="UniProtKB-KW"/>
</dbReference>
<dbReference type="EMBL" id="MEUM01000115">
    <property type="protein sequence ID" value="OGC41245.1"/>
    <property type="molecule type" value="Genomic_DNA"/>
</dbReference>
<evidence type="ECO:0000256" key="2">
    <source>
        <dbReference type="ARBA" id="ARBA00012962"/>
    </source>
</evidence>
<evidence type="ECO:0000256" key="4">
    <source>
        <dbReference type="ARBA" id="ARBA00022857"/>
    </source>
</evidence>
<dbReference type="SUPFAM" id="SSF53223">
    <property type="entry name" value="Aminoacid dehydrogenase-like, N-terminal domain"/>
    <property type="match status" value="1"/>
</dbReference>
<dbReference type="InterPro" id="IPR022893">
    <property type="entry name" value="Shikimate_DH_fam"/>
</dbReference>
<protein>
    <recommendedName>
        <fullName evidence="2">shikimate dehydrogenase (NADP(+))</fullName>
        <ecNumber evidence="2">1.1.1.25</ecNumber>
    </recommendedName>
</protein>
<dbReference type="InterPro" id="IPR041121">
    <property type="entry name" value="SDH_C"/>
</dbReference>
<dbReference type="GO" id="GO:0004764">
    <property type="term" value="F:shikimate 3-dehydrogenase (NADP+) activity"/>
    <property type="evidence" value="ECO:0007669"/>
    <property type="project" value="UniProtKB-EC"/>
</dbReference>
<dbReference type="PANTHER" id="PTHR21089:SF1">
    <property type="entry name" value="BIFUNCTIONAL 3-DEHYDROQUINATE DEHYDRATASE_SHIKIMATE DEHYDROGENASE, CHLOROPLASTIC"/>
    <property type="match status" value="1"/>
</dbReference>
<dbReference type="NCBIfam" id="TIGR00507">
    <property type="entry name" value="aroE"/>
    <property type="match status" value="1"/>
</dbReference>
<dbReference type="CDD" id="cd01065">
    <property type="entry name" value="NAD_bind_Shikimate_DH"/>
    <property type="match status" value="1"/>
</dbReference>
<evidence type="ECO:0000259" key="8">
    <source>
        <dbReference type="Pfam" id="PF18317"/>
    </source>
</evidence>
<comment type="caution">
    <text evidence="9">The sequence shown here is derived from an EMBL/GenBank/DDBJ whole genome shotgun (WGS) entry which is preliminary data.</text>
</comment>
<feature type="domain" description="SDH C-terminal" evidence="8">
    <location>
        <begin position="223"/>
        <end position="253"/>
    </location>
</feature>
<dbReference type="PANTHER" id="PTHR21089">
    <property type="entry name" value="SHIKIMATE DEHYDROGENASE"/>
    <property type="match status" value="1"/>
</dbReference>
<reference evidence="9 10" key="1">
    <citation type="journal article" date="2016" name="Nat. Commun.">
        <title>Thousands of microbial genomes shed light on interconnected biogeochemical processes in an aquifer system.</title>
        <authorList>
            <person name="Anantharaman K."/>
            <person name="Brown C.T."/>
            <person name="Hug L.A."/>
            <person name="Sharon I."/>
            <person name="Castelle C.J."/>
            <person name="Probst A.J."/>
            <person name="Thomas B.C."/>
            <person name="Singh A."/>
            <person name="Wilkins M.J."/>
            <person name="Karaoz U."/>
            <person name="Brodie E.L."/>
            <person name="Williams K.H."/>
            <person name="Hubbard S.S."/>
            <person name="Banfield J.F."/>
        </authorList>
    </citation>
    <scope>NUCLEOTIDE SEQUENCE [LARGE SCALE GENOMIC DNA]</scope>
</reference>
<evidence type="ECO:0000256" key="6">
    <source>
        <dbReference type="ARBA" id="ARBA00023141"/>
    </source>
</evidence>
<sequence>MLTGLIGYPIEKTPSPAMHNAAYKYLGIDGRYVRLAVKRNALKSAIKDLIRSGFQGVNITIPYKQAVLEYLDSMSKTAIKINAVNTIMIKNGRLIGENTDVDGFQRSLAYHHVKIRDKRILLIGTGGAGRAVGLVIGKLRPASLLITDIVNKQARDFADHIKAEVIRFDRARSLKDRCDMIINAAPVDHQALATVILGSGGLYYDINYTFPRQFIGRMRVINGLEMLVQQGARSFEIWTGKRAPVLVMRKAVMANV</sequence>
<dbReference type="EC" id="1.1.1.25" evidence="2"/>
<dbReference type="GO" id="GO:0050661">
    <property type="term" value="F:NADP binding"/>
    <property type="evidence" value="ECO:0007669"/>
    <property type="project" value="InterPro"/>
</dbReference>
<evidence type="ECO:0000256" key="1">
    <source>
        <dbReference type="ARBA" id="ARBA00004871"/>
    </source>
</evidence>
<organism evidence="9 10">
    <name type="scientific">candidate division WOR-3 bacterium RBG_13_43_14</name>
    <dbReference type="NCBI Taxonomy" id="1802590"/>
    <lineage>
        <taxon>Bacteria</taxon>
        <taxon>Bacteria division WOR-3</taxon>
    </lineage>
</organism>
<dbReference type="SUPFAM" id="SSF51735">
    <property type="entry name" value="NAD(P)-binding Rossmann-fold domains"/>
    <property type="match status" value="1"/>
</dbReference>
<keyword evidence="3" id="KW-0028">Amino-acid biosynthesis</keyword>
<comment type="pathway">
    <text evidence="1">Metabolic intermediate biosynthesis; chorismate biosynthesis; chorismate from D-erythrose 4-phosphate and phosphoenolpyruvate: step 4/7.</text>
</comment>
<evidence type="ECO:0000313" key="9">
    <source>
        <dbReference type="EMBL" id="OGC41245.1"/>
    </source>
</evidence>